<dbReference type="Gene3D" id="3.40.710.10">
    <property type="entry name" value="DD-peptidase/beta-lactamase superfamily"/>
    <property type="match status" value="1"/>
</dbReference>
<comment type="subcellular location">
    <subcellularLocation>
        <location evidence="1">Membrane</location>
    </subcellularLocation>
</comment>
<organism evidence="5 7">
    <name type="scientific">Lactiplantibacillus plantarum</name>
    <name type="common">Lactobacillus plantarum</name>
    <dbReference type="NCBI Taxonomy" id="1590"/>
    <lineage>
        <taxon>Bacteria</taxon>
        <taxon>Bacillati</taxon>
        <taxon>Bacillota</taxon>
        <taxon>Bacilli</taxon>
        <taxon>Lactobacillales</taxon>
        <taxon>Lactobacillaceae</taxon>
        <taxon>Lactiplantibacillus</taxon>
    </lineage>
</organism>
<keyword evidence="3" id="KW-0812">Transmembrane</keyword>
<evidence type="ECO:0000259" key="4">
    <source>
        <dbReference type="Pfam" id="PF00144"/>
    </source>
</evidence>
<dbReference type="InterPro" id="IPR001466">
    <property type="entry name" value="Beta-lactam-related"/>
</dbReference>
<dbReference type="EMBL" id="CP066817">
    <property type="protein sequence ID" value="QQM60123.1"/>
    <property type="molecule type" value="Genomic_DNA"/>
</dbReference>
<feature type="domain" description="Beta-lactamase-related" evidence="4">
    <location>
        <begin position="80"/>
        <end position="372"/>
    </location>
</feature>
<evidence type="ECO:0000313" key="6">
    <source>
        <dbReference type="EMBL" id="QQM60123.1"/>
    </source>
</evidence>
<dbReference type="SUPFAM" id="SSF56601">
    <property type="entry name" value="beta-lactamase/transpeptidase-like"/>
    <property type="match status" value="1"/>
</dbReference>
<keyword evidence="2 3" id="KW-0472">Membrane</keyword>
<sequence>MNFKKSKGMTEKPKRQVRLPILSVIIISSVLVITMVVIFTSQLIEKQVNRISADNVATTTIKTVEKNNNKYAELLHSVNFVGTALVVKNNKVVYFEGNGYSNYQAGWTNNIKSIYQINGVQNSITAVMLMKLIQNHKAKLSDPISKYYPKIIGGQNITLLDMLQMRSGLSSRLAPQKSMTDNDVLNYYVDNIRYSTSEMNVWRYSEVNYNLLAGVIEKITGKSYESNFNTEIKNYLGLKQTGFIYNDFSKQKYSTLGYANKSSNKHIVNYHNVQSRTKGQAHSAIGSGNMYMSAADLYTLESAIARGKIISKGNLAVLRQTSKSRPHYNGGVYSTKNSYYTGGGGYGYETYFKMDKSGKTGVVLMSNYYQKNSPIEYVANKIFSSVDSKK</sequence>
<dbReference type="InterPro" id="IPR050491">
    <property type="entry name" value="AmpC-like"/>
</dbReference>
<evidence type="ECO:0000256" key="1">
    <source>
        <dbReference type="ARBA" id="ARBA00004370"/>
    </source>
</evidence>
<accession>A0A165S7S2</accession>
<dbReference type="RefSeq" id="WP_050482325.1">
    <property type="nucleotide sequence ID" value="NZ_AP018405.1"/>
</dbReference>
<dbReference type="Proteomes" id="UP000595466">
    <property type="component" value="Chromosome"/>
</dbReference>
<evidence type="ECO:0000313" key="7">
    <source>
        <dbReference type="Proteomes" id="UP000076882"/>
    </source>
</evidence>
<feature type="transmembrane region" description="Helical" evidence="3">
    <location>
        <begin position="21"/>
        <end position="44"/>
    </location>
</feature>
<keyword evidence="3" id="KW-1133">Transmembrane helix</keyword>
<reference evidence="6 8" key="2">
    <citation type="submission" date="2020-12" db="EMBL/GenBank/DDBJ databases">
        <title>Whole genome sequencing of Lactobacillus plantarum PC518.</title>
        <authorList>
            <person name="Guo Q."/>
        </authorList>
    </citation>
    <scope>NUCLEOTIDE SEQUENCE [LARGE SCALE GENOMIC DNA]</scope>
    <source>
        <strain evidence="6 8">PC518</strain>
    </source>
</reference>
<protein>
    <submittedName>
        <fullName evidence="5">Beta-lactamase class C and other penicillinbinding protein</fullName>
    </submittedName>
    <submittedName>
        <fullName evidence="6">Beta-lactamase family protein</fullName>
    </submittedName>
</protein>
<evidence type="ECO:0000256" key="2">
    <source>
        <dbReference type="ARBA" id="ARBA00023136"/>
    </source>
</evidence>
<dbReference type="AlphaFoldDB" id="A0A165S7S2"/>
<dbReference type="GO" id="GO:0016020">
    <property type="term" value="C:membrane"/>
    <property type="evidence" value="ECO:0007669"/>
    <property type="project" value="UniProtKB-SubCell"/>
</dbReference>
<dbReference type="PATRIC" id="fig|1590.201.peg.228"/>
<reference evidence="5 7" key="1">
    <citation type="submission" date="2016-03" db="EMBL/GenBank/DDBJ databases">
        <title>Comparative genomics of 54 Lactobacillus plantarum strains reveals genomic uncoupling from niche constraints.</title>
        <authorList>
            <person name="Martino M.E."/>
        </authorList>
    </citation>
    <scope>NUCLEOTIDE SEQUENCE [LARGE SCALE GENOMIC DNA]</scope>
    <source>
        <strain evidence="5 7">19.1</strain>
    </source>
</reference>
<proteinExistence type="predicted"/>
<name>A0A165S7S2_LACPN</name>
<evidence type="ECO:0000313" key="5">
    <source>
        <dbReference type="EMBL" id="KZU97836.1"/>
    </source>
</evidence>
<dbReference type="EMBL" id="LUXM01000012">
    <property type="protein sequence ID" value="KZU97836.1"/>
    <property type="molecule type" value="Genomic_DNA"/>
</dbReference>
<evidence type="ECO:0000313" key="8">
    <source>
        <dbReference type="Proteomes" id="UP000595466"/>
    </source>
</evidence>
<dbReference type="Proteomes" id="UP000076882">
    <property type="component" value="Unassembled WGS sequence"/>
</dbReference>
<evidence type="ECO:0000256" key="3">
    <source>
        <dbReference type="SAM" id="Phobius"/>
    </source>
</evidence>
<dbReference type="InterPro" id="IPR012338">
    <property type="entry name" value="Beta-lactam/transpept-like"/>
</dbReference>
<gene>
    <name evidence="6" type="ORF">JH395_10320</name>
    <name evidence="5" type="ORF">Lp19_0520</name>
</gene>
<dbReference type="PANTHER" id="PTHR46825">
    <property type="entry name" value="D-ALANYL-D-ALANINE-CARBOXYPEPTIDASE/ENDOPEPTIDASE AMPH"/>
    <property type="match status" value="1"/>
</dbReference>
<dbReference type="Pfam" id="PF00144">
    <property type="entry name" value="Beta-lactamase"/>
    <property type="match status" value="1"/>
</dbReference>
<dbReference type="PANTHER" id="PTHR46825:SF11">
    <property type="entry name" value="PENICILLIN-BINDING PROTEIN 4"/>
    <property type="match status" value="1"/>
</dbReference>